<evidence type="ECO:0000313" key="1">
    <source>
        <dbReference type="EMBL" id="GAA0647562.1"/>
    </source>
</evidence>
<dbReference type="InterPro" id="IPR014729">
    <property type="entry name" value="Rossmann-like_a/b/a_fold"/>
</dbReference>
<accession>A0AAV3SZD9</accession>
<name>A0AAV3SZD9_9EURY</name>
<dbReference type="AlphaFoldDB" id="A0AAV3SZD9"/>
<evidence type="ECO:0000313" key="2">
    <source>
        <dbReference type="Proteomes" id="UP001500194"/>
    </source>
</evidence>
<evidence type="ECO:0008006" key="3">
    <source>
        <dbReference type="Google" id="ProtNLM"/>
    </source>
</evidence>
<dbReference type="Proteomes" id="UP001500194">
    <property type="component" value="Unassembled WGS sequence"/>
</dbReference>
<dbReference type="GeneID" id="68572126"/>
<sequence>MPFVVPFDGSRLSVAALVNARVHEVGFDNLPPTVRERASREEPPDITAVTVVPRRASYARGKGWLDDGEPFDPETVVERLRERVAEIAPNADFVHEYTDTTSAGAIGQHIRRHARRLDATTVFIGSENAGRIVTPVMSVGSRVSNEQDYNVMVVRRELSYTP</sequence>
<dbReference type="SUPFAM" id="SSF52402">
    <property type="entry name" value="Adenine nucleotide alpha hydrolases-like"/>
    <property type="match status" value="1"/>
</dbReference>
<reference evidence="1 2" key="1">
    <citation type="journal article" date="2019" name="Int. J. Syst. Evol. Microbiol.">
        <title>The Global Catalogue of Microorganisms (GCM) 10K type strain sequencing project: providing services to taxonomists for standard genome sequencing and annotation.</title>
        <authorList>
            <consortium name="The Broad Institute Genomics Platform"/>
            <consortium name="The Broad Institute Genome Sequencing Center for Infectious Disease"/>
            <person name="Wu L."/>
            <person name="Ma J."/>
        </authorList>
    </citation>
    <scope>NUCLEOTIDE SEQUENCE [LARGE SCALE GENOMIC DNA]</scope>
    <source>
        <strain evidence="1 2">JCM 16327</strain>
    </source>
</reference>
<dbReference type="RefSeq" id="WP_227261539.1">
    <property type="nucleotide sequence ID" value="NZ_BAAADU010000002.1"/>
</dbReference>
<keyword evidence="2" id="KW-1185">Reference proteome</keyword>
<dbReference type="EMBL" id="BAAADU010000002">
    <property type="protein sequence ID" value="GAA0647562.1"/>
    <property type="molecule type" value="Genomic_DNA"/>
</dbReference>
<gene>
    <name evidence="1" type="ORF">GCM10009019_07520</name>
</gene>
<comment type="caution">
    <text evidence="1">The sequence shown here is derived from an EMBL/GenBank/DDBJ whole genome shotgun (WGS) entry which is preliminary data.</text>
</comment>
<proteinExistence type="predicted"/>
<protein>
    <recommendedName>
        <fullName evidence="3">Universal stress protein</fullName>
    </recommendedName>
</protein>
<organism evidence="1 2">
    <name type="scientific">Salarchaeum japonicum</name>
    <dbReference type="NCBI Taxonomy" id="555573"/>
    <lineage>
        <taxon>Archaea</taxon>
        <taxon>Methanobacteriati</taxon>
        <taxon>Methanobacteriota</taxon>
        <taxon>Stenosarchaea group</taxon>
        <taxon>Halobacteria</taxon>
        <taxon>Halobacteriales</taxon>
        <taxon>Halobacteriaceae</taxon>
    </lineage>
</organism>
<dbReference type="Gene3D" id="3.40.50.620">
    <property type="entry name" value="HUPs"/>
    <property type="match status" value="1"/>
</dbReference>